<dbReference type="FunCoup" id="A0A1Q3C7C7">
    <property type="interactions" value="1745"/>
</dbReference>
<feature type="region of interest" description="Disordered" evidence="2">
    <location>
        <begin position="783"/>
        <end position="802"/>
    </location>
</feature>
<proteinExistence type="predicted"/>
<dbReference type="OrthoDB" id="1935530at2759"/>
<comment type="caution">
    <text evidence="3">The sequence shown here is derived from an EMBL/GenBank/DDBJ whole genome shotgun (WGS) entry which is preliminary data.</text>
</comment>
<reference evidence="4" key="1">
    <citation type="submission" date="2016-04" db="EMBL/GenBank/DDBJ databases">
        <title>Cephalotus genome sequencing.</title>
        <authorList>
            <person name="Fukushima K."/>
            <person name="Hasebe M."/>
            <person name="Fang X."/>
        </authorList>
    </citation>
    <scope>NUCLEOTIDE SEQUENCE [LARGE SCALE GENOMIC DNA]</scope>
    <source>
        <strain evidence="4">cv. St1</strain>
    </source>
</reference>
<organism evidence="3 4">
    <name type="scientific">Cephalotus follicularis</name>
    <name type="common">Albany pitcher plant</name>
    <dbReference type="NCBI Taxonomy" id="3775"/>
    <lineage>
        <taxon>Eukaryota</taxon>
        <taxon>Viridiplantae</taxon>
        <taxon>Streptophyta</taxon>
        <taxon>Embryophyta</taxon>
        <taxon>Tracheophyta</taxon>
        <taxon>Spermatophyta</taxon>
        <taxon>Magnoliopsida</taxon>
        <taxon>eudicotyledons</taxon>
        <taxon>Gunneridae</taxon>
        <taxon>Pentapetalae</taxon>
        <taxon>rosids</taxon>
        <taxon>fabids</taxon>
        <taxon>Oxalidales</taxon>
        <taxon>Cephalotaceae</taxon>
        <taxon>Cephalotus</taxon>
    </lineage>
</organism>
<gene>
    <name evidence="3" type="ORF">CFOL_v3_19459</name>
</gene>
<name>A0A1Q3C7C7_CEPFO</name>
<dbReference type="PANTHER" id="PTHR35120:SF2">
    <property type="entry name" value="AMINOTRANSFERASE-LIKE PLANT MOBILE DOMAIN-CONTAINING PROTEIN"/>
    <property type="match status" value="1"/>
</dbReference>
<feature type="compositionally biased region" description="Basic and acidic residues" evidence="2">
    <location>
        <begin position="783"/>
        <end position="793"/>
    </location>
</feature>
<protein>
    <submittedName>
        <fullName evidence="3">Uncharacterized protein</fullName>
    </submittedName>
</protein>
<feature type="region of interest" description="Disordered" evidence="2">
    <location>
        <begin position="75"/>
        <end position="169"/>
    </location>
</feature>
<evidence type="ECO:0000313" key="4">
    <source>
        <dbReference type="Proteomes" id="UP000187406"/>
    </source>
</evidence>
<dbReference type="EMBL" id="BDDD01001437">
    <property type="protein sequence ID" value="GAV75983.1"/>
    <property type="molecule type" value="Genomic_DNA"/>
</dbReference>
<feature type="compositionally biased region" description="Polar residues" evidence="2">
    <location>
        <begin position="97"/>
        <end position="106"/>
    </location>
</feature>
<feature type="non-terminal residue" evidence="3">
    <location>
        <position position="1"/>
    </location>
</feature>
<keyword evidence="4" id="KW-1185">Reference proteome</keyword>
<accession>A0A1Q3C7C7</accession>
<feature type="coiled-coil region" evidence="1">
    <location>
        <begin position="366"/>
        <end position="393"/>
    </location>
</feature>
<keyword evidence="1" id="KW-0175">Coiled coil</keyword>
<dbReference type="STRING" id="3775.A0A1Q3C7C7"/>
<dbReference type="AlphaFoldDB" id="A0A1Q3C7C7"/>
<feature type="compositionally biased region" description="Acidic residues" evidence="2">
    <location>
        <begin position="479"/>
        <end position="499"/>
    </location>
</feature>
<feature type="region of interest" description="Disordered" evidence="2">
    <location>
        <begin position="465"/>
        <end position="499"/>
    </location>
</feature>
<evidence type="ECO:0000256" key="2">
    <source>
        <dbReference type="SAM" id="MobiDB-lite"/>
    </source>
</evidence>
<evidence type="ECO:0000256" key="1">
    <source>
        <dbReference type="SAM" id="Coils"/>
    </source>
</evidence>
<sequence length="802" mass="91799">ITCALCNLLFLLNLFLFYPLLKIFHPTALLTHYRTNQTQGCCPDTLPSTTSRQPPTGATISITMTTTAATDHLHQNHNDSMAPREEDDDQEQQQQENPRSPKSLTLDSPDHQNPPDSPISLQQDQNQDEDDPDYVISVTNLHVTTNTRRNHSKRNKAQNKRRVAQERKSRKKLEILKKTLKPVPFVPSKTLDFSRHETLLKRLGLWDFVHLELDRTLRGDLLVQLIATFNPTSRSSYVNGVRIKLTRADLARALKLPGKRDKVNVPESGSEVKESEDSRAFMEEFVSNWVLLHEDTWVVPEYIFNFSNVIKEGNLEKVDWAGLIWFMMEKELTEPQLEDCYYASHMQCLIKCQRKDLFEEDPVVDVDVKEEEEEELEAEAEDVKMETELLEEHNIELSLGGQENVTKEDDAERGFIGNDEDGIEMDFEVSKEEEEQHEQHGQWLSHDKNSGSAFDVFLRRCNQPDEGGMSCVQEKKDEGEGEEEEEEEDEGREVEEDELDGRFHIAPKVDTLGGVTSTNLLAAMDEEQIPFGLGVQIPDGSSGELLASRVDTRTVPGGSMPFANGNKRGFDHDNDVAHISTNGGNKRLRSQSSWNDASSEFGMCLEQAQHWIGKARMMYEAKEQAYEDLNMNQQIFINELQERDSMIVQLQHAKYEEQHKRTVEVRRLENELCMMQNVLESYRKALKETHTAFAKYRKLCPVPEEPIYKDVAGSGGLVLSTMELERIHLKREEEERMNRLLIERKIKDFEAEWIGKFQAHNDGVHLLGSRLVDAEKEVKLIKESSAKNEKAEASECAAPSEE</sequence>
<dbReference type="PANTHER" id="PTHR35120">
    <property type="entry name" value="HISTONE ACETYLTRANSFERASE KAT6B-LIKE"/>
    <property type="match status" value="1"/>
</dbReference>
<feature type="compositionally biased region" description="Polar residues" evidence="2">
    <location>
        <begin position="137"/>
        <end position="147"/>
    </location>
</feature>
<dbReference type="Proteomes" id="UP000187406">
    <property type="component" value="Unassembled WGS sequence"/>
</dbReference>
<feature type="compositionally biased region" description="Basic residues" evidence="2">
    <location>
        <begin position="148"/>
        <end position="162"/>
    </location>
</feature>
<dbReference type="InParanoid" id="A0A1Q3C7C7"/>
<evidence type="ECO:0000313" key="3">
    <source>
        <dbReference type="EMBL" id="GAV75983.1"/>
    </source>
</evidence>